<proteinExistence type="predicted"/>
<dbReference type="GO" id="GO:0008168">
    <property type="term" value="F:methyltransferase activity"/>
    <property type="evidence" value="ECO:0007669"/>
    <property type="project" value="UniProtKB-KW"/>
</dbReference>
<evidence type="ECO:0000313" key="2">
    <source>
        <dbReference type="Proteomes" id="UP001582793"/>
    </source>
</evidence>
<evidence type="ECO:0000313" key="1">
    <source>
        <dbReference type="EMBL" id="MFB6393297.1"/>
    </source>
</evidence>
<keyword evidence="1" id="KW-0808">Transferase</keyword>
<reference evidence="1 2" key="1">
    <citation type="submission" date="2024-04" db="EMBL/GenBank/DDBJ databases">
        <title>Polymorphospora sp. isolated from Baiyangdian Lake in Xiong'an New Area.</title>
        <authorList>
            <person name="Zhang X."/>
            <person name="Liu J."/>
        </authorList>
    </citation>
    <scope>NUCLEOTIDE SEQUENCE [LARGE SCALE GENOMIC DNA]</scope>
    <source>
        <strain evidence="1 2">2-325</strain>
    </source>
</reference>
<dbReference type="Proteomes" id="UP001582793">
    <property type="component" value="Unassembled WGS sequence"/>
</dbReference>
<name>A0ABV5CMR2_9ACTN</name>
<accession>A0ABV5CMR2</accession>
<organism evidence="1 2">
    <name type="scientific">Polymorphospora lycopeni</name>
    <dbReference type="NCBI Taxonomy" id="3140240"/>
    <lineage>
        <taxon>Bacteria</taxon>
        <taxon>Bacillati</taxon>
        <taxon>Actinomycetota</taxon>
        <taxon>Actinomycetes</taxon>
        <taxon>Micromonosporales</taxon>
        <taxon>Micromonosporaceae</taxon>
        <taxon>Polymorphospora</taxon>
    </lineage>
</organism>
<keyword evidence="2" id="KW-1185">Reference proteome</keyword>
<dbReference type="RefSeq" id="WP_375733848.1">
    <property type="nucleotide sequence ID" value="NZ_JBCGDC010000019.1"/>
</dbReference>
<dbReference type="InterPro" id="IPR029063">
    <property type="entry name" value="SAM-dependent_MTases_sf"/>
</dbReference>
<dbReference type="InterPro" id="IPR006764">
    <property type="entry name" value="SAM_dep_MeTrfase_SAV2177_type"/>
</dbReference>
<comment type="caution">
    <text evidence="1">The sequence shown here is derived from an EMBL/GenBank/DDBJ whole genome shotgun (WGS) entry which is preliminary data.</text>
</comment>
<dbReference type="GO" id="GO:0032259">
    <property type="term" value="P:methylation"/>
    <property type="evidence" value="ECO:0007669"/>
    <property type="project" value="UniProtKB-KW"/>
</dbReference>
<keyword evidence="1" id="KW-0489">Methyltransferase</keyword>
<protein>
    <submittedName>
        <fullName evidence="1">SAM-dependent methyltransferase</fullName>
        <ecNumber evidence="1">2.1.1.-</ecNumber>
    </submittedName>
</protein>
<gene>
    <name evidence="1" type="ORF">AAFH96_09280</name>
</gene>
<dbReference type="Pfam" id="PF04672">
    <property type="entry name" value="Methyltransf_19"/>
    <property type="match status" value="1"/>
</dbReference>
<dbReference type="Gene3D" id="3.40.50.150">
    <property type="entry name" value="Vaccinia Virus protein VP39"/>
    <property type="match status" value="1"/>
</dbReference>
<dbReference type="EC" id="2.1.1.-" evidence="1"/>
<sequence length="122" mass="13076">MCPCGRRVWRSTYNFGTSGVHADPQAVPYSSACRIASPSVRAWPRLVLLERASTPRIVIDRLLAAVPSGSYVAVANTTTAVNGEVTAEAVRAWSTDAHAETETANPERIAEFFTGLESVEPG</sequence>
<dbReference type="EMBL" id="JBCGDC010000019">
    <property type="protein sequence ID" value="MFB6393297.1"/>
    <property type="molecule type" value="Genomic_DNA"/>
</dbReference>